<feature type="compositionally biased region" description="Polar residues" evidence="1">
    <location>
        <begin position="59"/>
        <end position="74"/>
    </location>
</feature>
<name>A0A0D3H3H9_9ORYZ</name>
<accession>A0A0D3H3H9</accession>
<evidence type="ECO:0000256" key="1">
    <source>
        <dbReference type="SAM" id="MobiDB-lite"/>
    </source>
</evidence>
<organism evidence="2">
    <name type="scientific">Oryza barthii</name>
    <dbReference type="NCBI Taxonomy" id="65489"/>
    <lineage>
        <taxon>Eukaryota</taxon>
        <taxon>Viridiplantae</taxon>
        <taxon>Streptophyta</taxon>
        <taxon>Embryophyta</taxon>
        <taxon>Tracheophyta</taxon>
        <taxon>Spermatophyta</taxon>
        <taxon>Magnoliopsida</taxon>
        <taxon>Liliopsida</taxon>
        <taxon>Poales</taxon>
        <taxon>Poaceae</taxon>
        <taxon>BOP clade</taxon>
        <taxon>Oryzoideae</taxon>
        <taxon>Oryzeae</taxon>
        <taxon>Oryzinae</taxon>
        <taxon>Oryza</taxon>
    </lineage>
</organism>
<dbReference type="Proteomes" id="UP000026960">
    <property type="component" value="Chromosome 9"/>
</dbReference>
<dbReference type="AlphaFoldDB" id="A0A0D3H3H9"/>
<reference evidence="2" key="2">
    <citation type="submission" date="2015-03" db="UniProtKB">
        <authorList>
            <consortium name="EnsemblPlants"/>
        </authorList>
    </citation>
    <scope>IDENTIFICATION</scope>
</reference>
<keyword evidence="3" id="KW-1185">Reference proteome</keyword>
<dbReference type="EnsemblPlants" id="OBART09G00370.1">
    <property type="protein sequence ID" value="OBART09G00370.1"/>
    <property type="gene ID" value="OBART09G00370"/>
</dbReference>
<reference evidence="2" key="1">
    <citation type="journal article" date="2009" name="Rice">
        <title>De Novo Next Generation Sequencing of Plant Genomes.</title>
        <authorList>
            <person name="Rounsley S."/>
            <person name="Marri P.R."/>
            <person name="Yu Y."/>
            <person name="He R."/>
            <person name="Sisneros N."/>
            <person name="Goicoechea J.L."/>
            <person name="Lee S.J."/>
            <person name="Angelova A."/>
            <person name="Kudrna D."/>
            <person name="Luo M."/>
            <person name="Affourtit J."/>
            <person name="Desany B."/>
            <person name="Knight J."/>
            <person name="Niazi F."/>
            <person name="Egholm M."/>
            <person name="Wing R.A."/>
        </authorList>
    </citation>
    <scope>NUCLEOTIDE SEQUENCE [LARGE SCALE GENOMIC DNA]</scope>
    <source>
        <strain evidence="2">cv. IRGC 105608</strain>
    </source>
</reference>
<evidence type="ECO:0000313" key="3">
    <source>
        <dbReference type="Proteomes" id="UP000026960"/>
    </source>
</evidence>
<protein>
    <submittedName>
        <fullName evidence="2">Uncharacterized protein</fullName>
    </submittedName>
</protein>
<evidence type="ECO:0000313" key="2">
    <source>
        <dbReference type="EnsemblPlants" id="OBART09G00370.1"/>
    </source>
</evidence>
<dbReference type="PaxDb" id="65489-OBART09G00370.1"/>
<proteinExistence type="predicted"/>
<dbReference type="Gramene" id="OBART09G00370.1">
    <property type="protein sequence ID" value="OBART09G00370.1"/>
    <property type="gene ID" value="OBART09G00370"/>
</dbReference>
<feature type="region of interest" description="Disordered" evidence="1">
    <location>
        <begin position="55"/>
        <end position="91"/>
    </location>
</feature>
<sequence length="325" mass="35811">MLGEISSRLLRASLLSPFSPLRFSRVSFTVLLRVAFPSELLASPVWSAACARSGGPRASTFQSTLHISTTSPPSTMEDPDEGDSGSFDATPTVQPVLLQSADIQIDEVGEPEDQYILLSSTHPDLQENQIQTSQTTVHAPPTYEVLSQATGSELALHMDIEDNPASEQYVYVPGTSYDAKESVAHAAIQCLQKKKNIADEDINYNSLICTEKKFHTTKQMLDLFAHSLQLQRNEGHLLQLKYNKLVHKITKICAQSTSYLPIRVNGSDNQHGQTNDITVTYTGRSPPITSNEIFAKKLVALMRFKHDQSSSFPHRQDKQGPVSAG</sequence>